<dbReference type="PIRSF" id="PIRSF036594">
    <property type="entry name" value="MoaC_MogA"/>
    <property type="match status" value="1"/>
</dbReference>
<evidence type="ECO:0000256" key="3">
    <source>
        <dbReference type="ARBA" id="ARBA00013491"/>
    </source>
</evidence>
<dbReference type="UniPathway" id="UPA00344"/>
<dbReference type="InterPro" id="IPR036522">
    <property type="entry name" value="MoaC_sf"/>
</dbReference>
<dbReference type="InterPro" id="IPR001453">
    <property type="entry name" value="MoaB/Mog_dom"/>
</dbReference>
<dbReference type="Gene3D" id="3.30.70.640">
    <property type="entry name" value="Molybdopterin cofactor biosynthesis C (MoaC) domain"/>
    <property type="match status" value="1"/>
</dbReference>
<comment type="caution">
    <text evidence="9">The sequence shown here is derived from an EMBL/GenBank/DDBJ whole genome shotgun (WGS) entry which is preliminary data.</text>
</comment>
<feature type="domain" description="MoaB/Mog" evidence="8">
    <location>
        <begin position="182"/>
        <end position="325"/>
    </location>
</feature>
<evidence type="ECO:0000313" key="9">
    <source>
        <dbReference type="EMBL" id="MBE1237386.1"/>
    </source>
</evidence>
<dbReference type="InterPro" id="IPR051920">
    <property type="entry name" value="MPT_Adenylyltrnsfr/MoaC-Rel"/>
</dbReference>
<evidence type="ECO:0000259" key="8">
    <source>
        <dbReference type="SMART" id="SM00852"/>
    </source>
</evidence>
<dbReference type="SMART" id="SM00852">
    <property type="entry name" value="MoCF_biosynth"/>
    <property type="match status" value="1"/>
</dbReference>
<organism evidence="9 10">
    <name type="scientific">Phaeovibrio sulfidiphilus</name>
    <dbReference type="NCBI Taxonomy" id="1220600"/>
    <lineage>
        <taxon>Bacteria</taxon>
        <taxon>Pseudomonadati</taxon>
        <taxon>Pseudomonadota</taxon>
        <taxon>Alphaproteobacteria</taxon>
        <taxon>Rhodospirillales</taxon>
        <taxon>Rhodospirillaceae</taxon>
        <taxon>Phaeovibrio</taxon>
    </lineage>
</organism>
<evidence type="ECO:0000313" key="10">
    <source>
        <dbReference type="Proteomes" id="UP000631034"/>
    </source>
</evidence>
<dbReference type="EC" id="2.7.7.75" evidence="2"/>
<dbReference type="PROSITE" id="PS01078">
    <property type="entry name" value="MOCF_BIOSYNTHESIS_1"/>
    <property type="match status" value="1"/>
</dbReference>
<dbReference type="InterPro" id="IPR008284">
    <property type="entry name" value="MoCF_biosynth_CS"/>
</dbReference>
<evidence type="ECO:0000256" key="5">
    <source>
        <dbReference type="ARBA" id="ARBA00051131"/>
    </source>
</evidence>
<comment type="catalytic activity">
    <reaction evidence="5">
        <text>molybdopterin + ATP + H(+) = adenylyl-molybdopterin + diphosphate</text>
        <dbReference type="Rhea" id="RHEA:31331"/>
        <dbReference type="ChEBI" id="CHEBI:15378"/>
        <dbReference type="ChEBI" id="CHEBI:30616"/>
        <dbReference type="ChEBI" id="CHEBI:33019"/>
        <dbReference type="ChEBI" id="CHEBI:58698"/>
        <dbReference type="ChEBI" id="CHEBI:62727"/>
        <dbReference type="EC" id="2.7.7.75"/>
    </reaction>
</comment>
<evidence type="ECO:0000256" key="4">
    <source>
        <dbReference type="ARBA" id="ARBA00023150"/>
    </source>
</evidence>
<keyword evidence="10" id="KW-1185">Reference proteome</keyword>
<evidence type="ECO:0000256" key="7">
    <source>
        <dbReference type="ARBA" id="ARBA00058212"/>
    </source>
</evidence>
<dbReference type="RefSeq" id="WP_192534394.1">
    <property type="nucleotide sequence ID" value="NZ_JACZHT010000004.1"/>
</dbReference>
<evidence type="ECO:0000256" key="6">
    <source>
        <dbReference type="ARBA" id="ARBA00055087"/>
    </source>
</evidence>
<dbReference type="GO" id="GO:0061598">
    <property type="term" value="F:molybdopterin adenylyltransferase activity"/>
    <property type="evidence" value="ECO:0007669"/>
    <property type="project" value="UniProtKB-EC"/>
</dbReference>
<dbReference type="EMBL" id="JACZHT010000004">
    <property type="protein sequence ID" value="MBE1237386.1"/>
    <property type="molecule type" value="Genomic_DNA"/>
</dbReference>
<gene>
    <name evidence="9" type="ORF">IHV25_06965</name>
</gene>
<dbReference type="GO" id="GO:0006777">
    <property type="term" value="P:Mo-molybdopterin cofactor biosynthetic process"/>
    <property type="evidence" value="ECO:0007669"/>
    <property type="project" value="UniProtKB-KW"/>
</dbReference>
<dbReference type="NCBIfam" id="NF002947">
    <property type="entry name" value="PRK03604.1"/>
    <property type="match status" value="1"/>
</dbReference>
<comment type="function">
    <text evidence="6">Catalyzes the conversion of (8S)-3',8-cyclo-7,8-dihydroguanosine 5'-triphosphate to cyclic pyranopterin monophosphate (cPMP).</text>
</comment>
<evidence type="ECO:0000256" key="2">
    <source>
        <dbReference type="ARBA" id="ARBA00012509"/>
    </source>
</evidence>
<protein>
    <recommendedName>
        <fullName evidence="3">Molybdopterin adenylyltransferase</fullName>
        <ecNumber evidence="2">2.7.7.75</ecNumber>
    </recommendedName>
</protein>
<dbReference type="AlphaFoldDB" id="A0A8J6YJB5"/>
<dbReference type="InterPro" id="IPR012247">
    <property type="entry name" value="MoaC_MogA"/>
</dbReference>
<dbReference type="Pfam" id="PF00994">
    <property type="entry name" value="MoCF_biosynth"/>
    <property type="match status" value="1"/>
</dbReference>
<dbReference type="Proteomes" id="UP000631034">
    <property type="component" value="Unassembled WGS sequence"/>
</dbReference>
<dbReference type="NCBIfam" id="TIGR00177">
    <property type="entry name" value="molyb_syn"/>
    <property type="match status" value="1"/>
</dbReference>
<dbReference type="InterPro" id="IPR002820">
    <property type="entry name" value="Mopterin_CF_biosynth-C_dom"/>
</dbReference>
<comment type="function">
    <text evidence="7">Catalyzes the adenylation of molybdopterin as part of the biosynthesis of the molybdenum-cofactor.</text>
</comment>
<keyword evidence="4" id="KW-0501">Molybdenum cofactor biosynthesis</keyword>
<dbReference type="PANTHER" id="PTHR43764">
    <property type="entry name" value="MOLYBDENUM COFACTOR BIOSYNTHESIS"/>
    <property type="match status" value="1"/>
</dbReference>
<sequence>MSGIAELFTTSGWAMADISQKRPTLRRALAMGSIHVGPVAYPHVRDGTLPKGDALKLAEIAGLQGAKNASQAIPLCHPVALDHVALVFEPQKASHSVSVYCLAVAEARTGVEMEALAGVLAALLTIYDLTKPVEPALSLGETRLLFKQGGKKGLWVHPQGVPPAVARLLPAPARPLGSVAADVLTLSDRAFAGHYTDRSGPLVQSLLEEAGARVRSHRVLPDSHELLRTHLMIAAGSVDLIVTTGGTGLGQRDITCDVLSSLPGARPVPGFGELLRSDGARATPNAWLSRSLAVVWSNTLIVALPGSERAVREGLAAIGGILPHALEMIAGKDHEPSRAAEGKDPSDDSLS</sequence>
<dbReference type="SUPFAM" id="SSF53218">
    <property type="entry name" value="Molybdenum cofactor biosynthesis proteins"/>
    <property type="match status" value="1"/>
</dbReference>
<dbReference type="Gene3D" id="3.40.980.10">
    <property type="entry name" value="MoaB/Mog-like domain"/>
    <property type="match status" value="1"/>
</dbReference>
<reference evidence="9" key="1">
    <citation type="submission" date="2020-10" db="EMBL/GenBank/DDBJ databases">
        <title>Genome sequence of the unusual species of purple photosynthetic bacteria, Phaeovibrio sulfidiphilus DSM 23193, type strain.</title>
        <authorList>
            <person name="Kyndt J.A."/>
            <person name="Meyer T.E."/>
        </authorList>
    </citation>
    <scope>NUCLEOTIDE SEQUENCE</scope>
    <source>
        <strain evidence="9">DSM 23193</strain>
    </source>
</reference>
<dbReference type="SUPFAM" id="SSF55040">
    <property type="entry name" value="Molybdenum cofactor biosynthesis protein C, MoaC"/>
    <property type="match status" value="1"/>
</dbReference>
<evidence type="ECO:0000256" key="1">
    <source>
        <dbReference type="ARBA" id="ARBA00005046"/>
    </source>
</evidence>
<name>A0A8J6YJB5_9PROT</name>
<dbReference type="PANTHER" id="PTHR43764:SF1">
    <property type="entry name" value="MOLYBDOPTERIN MOLYBDOTRANSFERASE"/>
    <property type="match status" value="1"/>
</dbReference>
<comment type="pathway">
    <text evidence="1">Cofactor biosynthesis; molybdopterin biosynthesis.</text>
</comment>
<dbReference type="Pfam" id="PF01967">
    <property type="entry name" value="MoaC"/>
    <property type="match status" value="1"/>
</dbReference>
<accession>A0A8J6YJB5</accession>
<dbReference type="CDD" id="cd00886">
    <property type="entry name" value="MogA_MoaB"/>
    <property type="match status" value="1"/>
</dbReference>
<dbReference type="InterPro" id="IPR036425">
    <property type="entry name" value="MoaB/Mog-like_dom_sf"/>
</dbReference>
<proteinExistence type="predicted"/>